<feature type="compositionally biased region" description="Polar residues" evidence="5">
    <location>
        <begin position="12"/>
        <end position="25"/>
    </location>
</feature>
<dbReference type="PANTHER" id="PTHR31399:SF0">
    <property type="entry name" value="DNA-DIRECTED PRIMASE_POLYMERASE PROTEIN"/>
    <property type="match status" value="1"/>
</dbReference>
<dbReference type="GO" id="GO:0042276">
    <property type="term" value="P:error-prone translesion synthesis"/>
    <property type="evidence" value="ECO:0007669"/>
    <property type="project" value="InterPro"/>
</dbReference>
<dbReference type="GO" id="GO:0003887">
    <property type="term" value="F:DNA-directed DNA polymerase activity"/>
    <property type="evidence" value="ECO:0007669"/>
    <property type="project" value="UniProtKB-EC"/>
</dbReference>
<evidence type="ECO:0000256" key="1">
    <source>
        <dbReference type="ARBA" id="ARBA00026139"/>
    </source>
</evidence>
<reference evidence="6" key="1">
    <citation type="submission" date="2015-08" db="EMBL/GenBank/DDBJ databases">
        <authorList>
            <person name="Babu N.S."/>
            <person name="Beckwith C.J."/>
            <person name="Beseler K.G."/>
            <person name="Brison A."/>
            <person name="Carone J.V."/>
            <person name="Caskin T.P."/>
            <person name="Diamond M."/>
            <person name="Durham M.E."/>
            <person name="Foxe J.M."/>
            <person name="Go M."/>
            <person name="Henderson B.A."/>
            <person name="Jones I.B."/>
            <person name="McGettigan J.A."/>
            <person name="Micheletti S.J."/>
            <person name="Nasrallah M.E."/>
            <person name="Ortiz D."/>
            <person name="Piller C.R."/>
            <person name="Privatt S.R."/>
            <person name="Schneider S.L."/>
            <person name="Sharp S."/>
            <person name="Smith T.C."/>
            <person name="Stanton J.D."/>
            <person name="Ullery H.E."/>
            <person name="Wilson R.J."/>
            <person name="Serrano M.G."/>
            <person name="Buck G."/>
            <person name="Lee V."/>
            <person name="Wang Y."/>
            <person name="Carvalho R."/>
            <person name="Voegtly L."/>
            <person name="Shi R."/>
            <person name="Duckworth R."/>
            <person name="Johnson A."/>
            <person name="Loviza R."/>
            <person name="Walstead R."/>
            <person name="Shah Z."/>
            <person name="Kiflezghi M."/>
            <person name="Wade K."/>
            <person name="Ball S.L."/>
            <person name="Bradley K.W."/>
            <person name="Asai D.J."/>
            <person name="Bowman C.A."/>
            <person name="Russell D.A."/>
            <person name="Pope W.H."/>
            <person name="Jacobs-Sera D."/>
            <person name="Hendrix R.W."/>
            <person name="Hatfull G.F."/>
        </authorList>
    </citation>
    <scope>NUCLEOTIDE SEQUENCE</scope>
</reference>
<dbReference type="GO" id="GO:0031297">
    <property type="term" value="P:replication fork processing"/>
    <property type="evidence" value="ECO:0007669"/>
    <property type="project" value="TreeGrafter"/>
</dbReference>
<dbReference type="Pfam" id="PF03121">
    <property type="entry name" value="Herpes_UL52"/>
    <property type="match status" value="1"/>
</dbReference>
<feature type="compositionally biased region" description="Low complexity" evidence="5">
    <location>
        <begin position="371"/>
        <end position="385"/>
    </location>
</feature>
<sequence length="816" mass="86359">SDIPRLGLSRPCDSSSPGCPSATVRGTSCMASPEEEKAWAQQLEKLLAHIESAKESRGRKSHRQAVLYPSLLREKSPSKAASLNPVPLPVENLPRHKGPCAGLQLCPTKSTTSAPAEEPAEEPTFSFSQLCLEEEALDMQVSPWLASELDFADFTQIERGGGAVPSWSQLSGGTQEARLEAQLLLGQLGVGTPGPGMHTPSCIVEPEPGVDAGAPVGLPSAGPVGLPSNPAIYPPASLVPSQHSAQLAVGCPPHLCSCLRTFASQAEAFAFADAQNASQPFLVTLAPRVAAGGKLVAEAVLELPQLFPVPDAAPKPALMPVRAALASLKENVPRKSPVPRVPAAAWGPDAAGSHQRFREALRTLKTAAEGAASQACEAGQSQSSGESPPAKADARPGADGEPEPEAVAPVPLRQPAVHVFCVERSGRGGAFYRSFAAASYPAVWQQYHQTPALQRHWYEVIREGHPCHLYFDLEFPIELNPGVDGQALTQRLLVLVQKCLWNKFQLRMDARQHVVLLDSTSATKFSSHLVVKLPGHAFQDNAAAGRFVRSVLLASGTELTVVQGLDARTGQPVRSPFVDTAVYTRNRHFRMAGSCKGGKTAVLQTLHGQGVPPETAFMQALVGHVRGPVSLLQVGGVLWGLAHGAALGGCMVSDPCALHDASGGPGRAVSRTGQVLSVPGAPPRVCWKQEGRDDSLPAAFVEELKVLAKEAIPFMERMATARAGQLTTRVRTLAFCGQQGHVAYGLAGPGCHYCENIGRCHTSNHAFYVVNFVSGHFAQKCYDPDCSGYRSAWMPLPPGLCCSNGGEPRGARVSEA</sequence>
<evidence type="ECO:0000256" key="5">
    <source>
        <dbReference type="SAM" id="MobiDB-lite"/>
    </source>
</evidence>
<protein>
    <recommendedName>
        <fullName evidence="1">DNA-directed primase/polymerase protein</fullName>
        <ecNumber evidence="3">2.7.7.102</ecNumber>
    </recommendedName>
</protein>
<evidence type="ECO:0000256" key="3">
    <source>
        <dbReference type="ARBA" id="ARBA00044768"/>
    </source>
</evidence>
<proteinExistence type="predicted"/>
<gene>
    <name evidence="6" type="ORF">g.27335</name>
</gene>
<name>A0A1D2A0I8_AUXPR</name>
<dbReference type="GO" id="GO:0006264">
    <property type="term" value="P:mitochondrial DNA replication"/>
    <property type="evidence" value="ECO:0007669"/>
    <property type="project" value="TreeGrafter"/>
</dbReference>
<feature type="region of interest" description="Disordered" evidence="5">
    <location>
        <begin position="332"/>
        <end position="352"/>
    </location>
</feature>
<dbReference type="AlphaFoldDB" id="A0A1D2A0I8"/>
<comment type="catalytic activity">
    <reaction evidence="2">
        <text>ssDNA + n NTP = ssDNA/pppN(pN)n-1 hybrid + (n-1) diphosphate.</text>
        <dbReference type="EC" id="2.7.7.102"/>
    </reaction>
</comment>
<dbReference type="PANTHER" id="PTHR31399">
    <property type="entry name" value="DNA-DIRECTED PRIMASE / POLYMERASE PROTEIN"/>
    <property type="match status" value="1"/>
</dbReference>
<comment type="catalytic activity">
    <reaction evidence="4">
        <text>DNA(n) + a 2'-deoxyribonucleoside 5'-triphosphate = DNA(n+1) + diphosphate</text>
        <dbReference type="Rhea" id="RHEA:22508"/>
        <dbReference type="Rhea" id="RHEA-COMP:17339"/>
        <dbReference type="Rhea" id="RHEA-COMP:17340"/>
        <dbReference type="ChEBI" id="CHEBI:33019"/>
        <dbReference type="ChEBI" id="CHEBI:61560"/>
        <dbReference type="ChEBI" id="CHEBI:173112"/>
        <dbReference type="EC" id="2.7.7.7"/>
    </reaction>
    <physiologicalReaction direction="left-to-right" evidence="4">
        <dbReference type="Rhea" id="RHEA:22509"/>
    </physiologicalReaction>
</comment>
<dbReference type="GO" id="GO:0003682">
    <property type="term" value="F:chromatin binding"/>
    <property type="evidence" value="ECO:0007669"/>
    <property type="project" value="TreeGrafter"/>
</dbReference>
<feature type="non-terminal residue" evidence="6">
    <location>
        <position position="1"/>
    </location>
</feature>
<dbReference type="GO" id="GO:0005634">
    <property type="term" value="C:nucleus"/>
    <property type="evidence" value="ECO:0007669"/>
    <property type="project" value="TreeGrafter"/>
</dbReference>
<dbReference type="EMBL" id="GDKF01006117">
    <property type="protein sequence ID" value="JAT72505.1"/>
    <property type="molecule type" value="Transcribed_RNA"/>
</dbReference>
<evidence type="ECO:0000313" key="6">
    <source>
        <dbReference type="EMBL" id="JAT72505.1"/>
    </source>
</evidence>
<accession>A0A1D2A0I8</accession>
<dbReference type="InterPro" id="IPR044917">
    <property type="entry name" value="PRIMPOL"/>
</dbReference>
<feature type="region of interest" description="Disordered" evidence="5">
    <location>
        <begin position="1"/>
        <end position="25"/>
    </location>
</feature>
<evidence type="ECO:0000256" key="2">
    <source>
        <dbReference type="ARBA" id="ARBA00044677"/>
    </source>
</evidence>
<dbReference type="EC" id="2.7.7.102" evidence="3"/>
<dbReference type="GO" id="GO:0009411">
    <property type="term" value="P:response to UV"/>
    <property type="evidence" value="ECO:0007669"/>
    <property type="project" value="TreeGrafter"/>
</dbReference>
<evidence type="ECO:0000256" key="4">
    <source>
        <dbReference type="ARBA" id="ARBA00047303"/>
    </source>
</evidence>
<dbReference type="GO" id="GO:0005759">
    <property type="term" value="C:mitochondrial matrix"/>
    <property type="evidence" value="ECO:0007669"/>
    <property type="project" value="TreeGrafter"/>
</dbReference>
<organism evidence="6">
    <name type="scientific">Auxenochlorella protothecoides</name>
    <name type="common">Green microalga</name>
    <name type="synonym">Chlorella protothecoides</name>
    <dbReference type="NCBI Taxonomy" id="3075"/>
    <lineage>
        <taxon>Eukaryota</taxon>
        <taxon>Viridiplantae</taxon>
        <taxon>Chlorophyta</taxon>
        <taxon>core chlorophytes</taxon>
        <taxon>Trebouxiophyceae</taxon>
        <taxon>Chlorellales</taxon>
        <taxon>Chlorellaceae</taxon>
        <taxon>Auxenochlorella</taxon>
    </lineage>
</organism>
<feature type="region of interest" description="Disordered" evidence="5">
    <location>
        <begin position="371"/>
        <end position="409"/>
    </location>
</feature>